<comment type="caution">
    <text evidence="1">The sequence shown here is derived from an EMBL/GenBank/DDBJ whole genome shotgun (WGS) entry which is preliminary data.</text>
</comment>
<dbReference type="AlphaFoldDB" id="A0A9W4T8P8"/>
<dbReference type="EMBL" id="CAMKVN010016500">
    <property type="protein sequence ID" value="CAI2197538.1"/>
    <property type="molecule type" value="Genomic_DNA"/>
</dbReference>
<name>A0A9W4T8P8_9GLOM</name>
<dbReference type="OrthoDB" id="2444619at2759"/>
<proteinExistence type="predicted"/>
<protein>
    <submittedName>
        <fullName evidence="1">10048_t:CDS:1</fullName>
    </submittedName>
</protein>
<accession>A0A9W4T8P8</accession>
<evidence type="ECO:0000313" key="1">
    <source>
        <dbReference type="EMBL" id="CAI2197538.1"/>
    </source>
</evidence>
<keyword evidence="2" id="KW-1185">Reference proteome</keyword>
<evidence type="ECO:0000313" key="2">
    <source>
        <dbReference type="Proteomes" id="UP001153678"/>
    </source>
</evidence>
<organism evidence="1 2">
    <name type="scientific">Funneliformis geosporum</name>
    <dbReference type="NCBI Taxonomy" id="1117311"/>
    <lineage>
        <taxon>Eukaryota</taxon>
        <taxon>Fungi</taxon>
        <taxon>Fungi incertae sedis</taxon>
        <taxon>Mucoromycota</taxon>
        <taxon>Glomeromycotina</taxon>
        <taxon>Glomeromycetes</taxon>
        <taxon>Glomerales</taxon>
        <taxon>Glomeraceae</taxon>
        <taxon>Funneliformis</taxon>
    </lineage>
</organism>
<sequence>MTTIKIPFTKKSIKEIPAKDLNAGSKGVELEIQTDLLVSQIHSLKNAVGGNITDGSFQKIAFVFKDNAEKAYYETLLDSKNQNFELSFDKEK</sequence>
<dbReference type="Proteomes" id="UP001153678">
    <property type="component" value="Unassembled WGS sequence"/>
</dbReference>
<gene>
    <name evidence="1" type="ORF">FWILDA_LOCUS18128</name>
</gene>
<feature type="non-terminal residue" evidence="1">
    <location>
        <position position="92"/>
    </location>
</feature>
<reference evidence="1" key="1">
    <citation type="submission" date="2022-08" db="EMBL/GenBank/DDBJ databases">
        <authorList>
            <person name="Kallberg Y."/>
            <person name="Tangrot J."/>
            <person name="Rosling A."/>
        </authorList>
    </citation>
    <scope>NUCLEOTIDE SEQUENCE</scope>
    <source>
        <strain evidence="1">Wild A</strain>
    </source>
</reference>